<keyword evidence="1" id="KW-0812">Transmembrane</keyword>
<dbReference type="InterPro" id="IPR058598">
    <property type="entry name" value="Gly_zipper-like_dom"/>
</dbReference>
<dbReference type="eggNOG" id="ENOG50317RV">
    <property type="taxonomic scope" value="Bacteria"/>
</dbReference>
<evidence type="ECO:0000256" key="1">
    <source>
        <dbReference type="SAM" id="Phobius"/>
    </source>
</evidence>
<evidence type="ECO:0000313" key="4">
    <source>
        <dbReference type="Proteomes" id="UP000001401"/>
    </source>
</evidence>
<sequence>MEKLKEMLEELESIGDENVKKKLQLKQSSKLIVKLDSLSEECEECQHHFDGFEDHIHQLKAGDFNEDSLKKHKKFLYKVTSHLQKKHKIVSEGYYMSIFMSIGISMGVVFGLTIFDNIALGIPIGLSMGLAIGAGIDADSKKKGLVL</sequence>
<proteinExistence type="predicted"/>
<dbReference type="Proteomes" id="UP000001401">
    <property type="component" value="Chromosome"/>
</dbReference>
<name>E6TTX1_EVAC2</name>
<dbReference type="Pfam" id="PF26273">
    <property type="entry name" value="Gly_zipper"/>
    <property type="match status" value="1"/>
</dbReference>
<feature type="transmembrane region" description="Helical" evidence="1">
    <location>
        <begin position="93"/>
        <end position="112"/>
    </location>
</feature>
<evidence type="ECO:0000313" key="3">
    <source>
        <dbReference type="EMBL" id="ADU32002.1"/>
    </source>
</evidence>
<gene>
    <name evidence="3" type="ordered locus">Bcell_3762</name>
</gene>
<evidence type="ECO:0000259" key="2">
    <source>
        <dbReference type="Pfam" id="PF26273"/>
    </source>
</evidence>
<protein>
    <recommendedName>
        <fullName evidence="2">Glycine zipper-like domain-containing protein</fullName>
    </recommendedName>
</protein>
<keyword evidence="4" id="KW-1185">Reference proteome</keyword>
<accession>E6TTX1</accession>
<dbReference type="AlphaFoldDB" id="E6TTX1"/>
<keyword evidence="1" id="KW-0472">Membrane</keyword>
<dbReference type="STRING" id="649639.Bcell_3762"/>
<feature type="transmembrane region" description="Helical" evidence="1">
    <location>
        <begin position="118"/>
        <end position="136"/>
    </location>
</feature>
<dbReference type="HOGENOM" id="CLU_1764312_0_0_9"/>
<feature type="domain" description="Glycine zipper-like" evidence="2">
    <location>
        <begin position="98"/>
        <end position="137"/>
    </location>
</feature>
<reference evidence="3" key="1">
    <citation type="submission" date="2010-12" db="EMBL/GenBank/DDBJ databases">
        <title>Complete sequence of Bacillus cellulosilyticus DSM 2522.</title>
        <authorList>
            <consortium name="US DOE Joint Genome Institute"/>
            <person name="Lucas S."/>
            <person name="Copeland A."/>
            <person name="Lapidus A."/>
            <person name="Cheng J.-F."/>
            <person name="Bruce D."/>
            <person name="Goodwin L."/>
            <person name="Pitluck S."/>
            <person name="Chertkov O."/>
            <person name="Detter J.C."/>
            <person name="Han C."/>
            <person name="Tapia R."/>
            <person name="Land M."/>
            <person name="Hauser L."/>
            <person name="Jeffries C."/>
            <person name="Kyrpides N."/>
            <person name="Ivanova N."/>
            <person name="Mikhailova N."/>
            <person name="Brumm P."/>
            <person name="Mead D."/>
            <person name="Woyke T."/>
        </authorList>
    </citation>
    <scope>NUCLEOTIDE SEQUENCE [LARGE SCALE GENOMIC DNA]</scope>
    <source>
        <strain evidence="3">DSM 2522</strain>
    </source>
</reference>
<organism evidence="3 4">
    <name type="scientific">Evansella cellulosilytica (strain ATCC 21833 / DSM 2522 / FERM P-1141 / JCM 9156 / N-4)</name>
    <name type="common">Bacillus cellulosilyticus</name>
    <dbReference type="NCBI Taxonomy" id="649639"/>
    <lineage>
        <taxon>Bacteria</taxon>
        <taxon>Bacillati</taxon>
        <taxon>Bacillota</taxon>
        <taxon>Bacilli</taxon>
        <taxon>Bacillales</taxon>
        <taxon>Bacillaceae</taxon>
        <taxon>Evansella</taxon>
    </lineage>
</organism>
<dbReference type="KEGG" id="bco:Bcell_3762"/>
<keyword evidence="1" id="KW-1133">Transmembrane helix</keyword>
<dbReference type="EMBL" id="CP002394">
    <property type="protein sequence ID" value="ADU32002.1"/>
    <property type="molecule type" value="Genomic_DNA"/>
</dbReference>